<dbReference type="PANTHER" id="PTHR31174:SF7">
    <property type="entry name" value="LATE EMBRYOGENESIS ABUNDANT PROTEIN 31-RELATED"/>
    <property type="match status" value="1"/>
</dbReference>
<evidence type="ECO:0000313" key="6">
    <source>
        <dbReference type="Proteomes" id="UP001341840"/>
    </source>
</evidence>
<evidence type="ECO:0000313" key="5">
    <source>
        <dbReference type="EMBL" id="MED6194799.1"/>
    </source>
</evidence>
<evidence type="ECO:0000256" key="1">
    <source>
        <dbReference type="ARBA" id="ARBA00010733"/>
    </source>
</evidence>
<dbReference type="EMBL" id="JASCZI010211587">
    <property type="protein sequence ID" value="MED6194799.1"/>
    <property type="molecule type" value="Genomic_DNA"/>
</dbReference>
<sequence length="142" mass="14938">MSHQPQRDESEAFKYGEVFNVSGELGQKPITPTDAATMQSVEGQILGETPKGGPAAVMESAAARNQKAGVVGCKDVTNIAQNEGVTISIDTNESGNHVITETLGGQVVGQYEKVDEAKRGMIEDEDIPGGDSCYSVQAPKVN</sequence>
<dbReference type="InterPro" id="IPR007011">
    <property type="entry name" value="LEA_SMP_dom"/>
</dbReference>
<dbReference type="Pfam" id="PF04927">
    <property type="entry name" value="SMP"/>
    <property type="match status" value="1"/>
</dbReference>
<feature type="domain" description="SMP" evidence="4">
    <location>
        <begin position="14"/>
        <end position="68"/>
    </location>
</feature>
<gene>
    <name evidence="5" type="ORF">PIB30_031899</name>
</gene>
<reference evidence="5 6" key="1">
    <citation type="journal article" date="2023" name="Plants (Basel)">
        <title>Bridging the Gap: Combining Genomics and Transcriptomics Approaches to Understand Stylosanthes scabra, an Orphan Legume from the Brazilian Caatinga.</title>
        <authorList>
            <person name="Ferreira-Neto J.R.C."/>
            <person name="da Silva M.D."/>
            <person name="Binneck E."/>
            <person name="de Melo N.F."/>
            <person name="da Silva R.H."/>
            <person name="de Melo A.L.T.M."/>
            <person name="Pandolfi V."/>
            <person name="Bustamante F.O."/>
            <person name="Brasileiro-Vidal A.C."/>
            <person name="Benko-Iseppon A.M."/>
        </authorList>
    </citation>
    <scope>NUCLEOTIDE SEQUENCE [LARGE SCALE GENOMIC DNA]</scope>
    <source>
        <tissue evidence="5">Leaves</tissue>
    </source>
</reference>
<accession>A0ABU6XC78</accession>
<evidence type="ECO:0000259" key="4">
    <source>
        <dbReference type="Pfam" id="PF04927"/>
    </source>
</evidence>
<evidence type="ECO:0000256" key="3">
    <source>
        <dbReference type="SAM" id="MobiDB-lite"/>
    </source>
</evidence>
<keyword evidence="2" id="KW-0677">Repeat</keyword>
<comment type="similarity">
    <text evidence="1">Belongs to the LEA type SMP family.</text>
</comment>
<keyword evidence="6" id="KW-1185">Reference proteome</keyword>
<organism evidence="5 6">
    <name type="scientific">Stylosanthes scabra</name>
    <dbReference type="NCBI Taxonomy" id="79078"/>
    <lineage>
        <taxon>Eukaryota</taxon>
        <taxon>Viridiplantae</taxon>
        <taxon>Streptophyta</taxon>
        <taxon>Embryophyta</taxon>
        <taxon>Tracheophyta</taxon>
        <taxon>Spermatophyta</taxon>
        <taxon>Magnoliopsida</taxon>
        <taxon>eudicotyledons</taxon>
        <taxon>Gunneridae</taxon>
        <taxon>Pentapetalae</taxon>
        <taxon>rosids</taxon>
        <taxon>fabids</taxon>
        <taxon>Fabales</taxon>
        <taxon>Fabaceae</taxon>
        <taxon>Papilionoideae</taxon>
        <taxon>50 kb inversion clade</taxon>
        <taxon>dalbergioids sensu lato</taxon>
        <taxon>Dalbergieae</taxon>
        <taxon>Pterocarpus clade</taxon>
        <taxon>Stylosanthes</taxon>
    </lineage>
</organism>
<evidence type="ECO:0000256" key="2">
    <source>
        <dbReference type="ARBA" id="ARBA00022737"/>
    </source>
</evidence>
<dbReference type="InterPro" id="IPR042971">
    <property type="entry name" value="LEA_SMP"/>
</dbReference>
<comment type="caution">
    <text evidence="5">The sequence shown here is derived from an EMBL/GenBank/DDBJ whole genome shotgun (WGS) entry which is preliminary data.</text>
</comment>
<dbReference type="PANTHER" id="PTHR31174">
    <property type="entry name" value="SEED MATURATION FAMILY PROTEIN"/>
    <property type="match status" value="1"/>
</dbReference>
<dbReference type="Proteomes" id="UP001341840">
    <property type="component" value="Unassembled WGS sequence"/>
</dbReference>
<name>A0ABU6XC78_9FABA</name>
<proteinExistence type="inferred from homology"/>
<feature type="region of interest" description="Disordered" evidence="3">
    <location>
        <begin position="122"/>
        <end position="142"/>
    </location>
</feature>
<protein>
    <recommendedName>
        <fullName evidence="4">SMP domain-containing protein</fullName>
    </recommendedName>
</protein>